<evidence type="ECO:0000313" key="3">
    <source>
        <dbReference type="Proteomes" id="UP001266305"/>
    </source>
</evidence>
<protein>
    <submittedName>
        <fullName evidence="2">Uncharacterized protein</fullName>
    </submittedName>
</protein>
<organism evidence="2 3">
    <name type="scientific">Saguinus oedipus</name>
    <name type="common">Cotton-top tamarin</name>
    <name type="synonym">Oedipomidas oedipus</name>
    <dbReference type="NCBI Taxonomy" id="9490"/>
    <lineage>
        <taxon>Eukaryota</taxon>
        <taxon>Metazoa</taxon>
        <taxon>Chordata</taxon>
        <taxon>Craniata</taxon>
        <taxon>Vertebrata</taxon>
        <taxon>Euteleostomi</taxon>
        <taxon>Mammalia</taxon>
        <taxon>Eutheria</taxon>
        <taxon>Euarchontoglires</taxon>
        <taxon>Primates</taxon>
        <taxon>Haplorrhini</taxon>
        <taxon>Platyrrhini</taxon>
        <taxon>Cebidae</taxon>
        <taxon>Callitrichinae</taxon>
        <taxon>Saguinus</taxon>
    </lineage>
</organism>
<reference evidence="2 3" key="1">
    <citation type="submission" date="2023-05" db="EMBL/GenBank/DDBJ databases">
        <title>B98-5 Cell Line De Novo Hybrid Assembly: An Optical Mapping Approach.</title>
        <authorList>
            <person name="Kananen K."/>
            <person name="Auerbach J.A."/>
            <person name="Kautto E."/>
            <person name="Blachly J.S."/>
        </authorList>
    </citation>
    <scope>NUCLEOTIDE SEQUENCE [LARGE SCALE GENOMIC DNA]</scope>
    <source>
        <strain evidence="2">B95-8</strain>
        <tissue evidence="2">Cell line</tissue>
    </source>
</reference>
<evidence type="ECO:0000313" key="2">
    <source>
        <dbReference type="EMBL" id="KAK2114982.1"/>
    </source>
</evidence>
<sequence length="53" mass="5989">MPNTGKRDEVYLRRIGGVSPASKKDKCFRKIEREQQRGRGHVADESEMGTAVL</sequence>
<accession>A0ABQ9W3N4</accession>
<proteinExistence type="predicted"/>
<name>A0ABQ9W3N4_SAGOE</name>
<gene>
    <name evidence="2" type="ORF">P7K49_005607</name>
</gene>
<dbReference type="EMBL" id="JASSZA010000003">
    <property type="protein sequence ID" value="KAK2114982.1"/>
    <property type="molecule type" value="Genomic_DNA"/>
</dbReference>
<feature type="region of interest" description="Disordered" evidence="1">
    <location>
        <begin position="33"/>
        <end position="53"/>
    </location>
</feature>
<comment type="caution">
    <text evidence="2">The sequence shown here is derived from an EMBL/GenBank/DDBJ whole genome shotgun (WGS) entry which is preliminary data.</text>
</comment>
<evidence type="ECO:0000256" key="1">
    <source>
        <dbReference type="SAM" id="MobiDB-lite"/>
    </source>
</evidence>
<feature type="compositionally biased region" description="Basic and acidic residues" evidence="1">
    <location>
        <begin position="33"/>
        <end position="44"/>
    </location>
</feature>
<keyword evidence="3" id="KW-1185">Reference proteome</keyword>
<dbReference type="Proteomes" id="UP001266305">
    <property type="component" value="Unassembled WGS sequence"/>
</dbReference>